<evidence type="ECO:0000259" key="1">
    <source>
        <dbReference type="Pfam" id="PF19026"/>
    </source>
</evidence>
<reference evidence="2" key="1">
    <citation type="submission" date="2021-02" db="EMBL/GenBank/DDBJ databases">
        <authorList>
            <person name="Nieuwenhuis M."/>
            <person name="Van De Peppel L.J.J."/>
        </authorList>
    </citation>
    <scope>NUCLEOTIDE SEQUENCE</scope>
    <source>
        <strain evidence="2">D49</strain>
    </source>
</reference>
<dbReference type="InterPro" id="IPR038922">
    <property type="entry name" value="HYPK_UBA"/>
</dbReference>
<dbReference type="OrthoDB" id="285219at2759"/>
<accession>A0A9P7K490</accession>
<dbReference type="InterPro" id="IPR044034">
    <property type="entry name" value="NAC-like_UBA"/>
</dbReference>
<reference evidence="2" key="2">
    <citation type="submission" date="2021-10" db="EMBL/GenBank/DDBJ databases">
        <title>Phylogenomics reveals ancestral predisposition of the termite-cultivated fungus Termitomyces towards a domesticated lifestyle.</title>
        <authorList>
            <person name="Auxier B."/>
            <person name="Grum-Grzhimaylo A."/>
            <person name="Cardenas M.E."/>
            <person name="Lodge J.D."/>
            <person name="Laessoe T."/>
            <person name="Pedersen O."/>
            <person name="Smith M.E."/>
            <person name="Kuyper T.W."/>
            <person name="Franco-Molano E.A."/>
            <person name="Baroni T.J."/>
            <person name="Aanen D.K."/>
        </authorList>
    </citation>
    <scope>NUCLEOTIDE SEQUENCE</scope>
    <source>
        <strain evidence="2">D49</strain>
    </source>
</reference>
<dbReference type="Gene3D" id="1.10.8.10">
    <property type="entry name" value="DNA helicase RuvA subunit, C-terminal domain"/>
    <property type="match status" value="1"/>
</dbReference>
<feature type="domain" description="Nascent polypeptide-associated complex subunit alpha-like UBA" evidence="1">
    <location>
        <begin position="54"/>
        <end position="92"/>
    </location>
</feature>
<proteinExistence type="predicted"/>
<gene>
    <name evidence="2" type="ORF">H0H81_008538</name>
</gene>
<sequence>MSRSNGRPEPEVIMNFADGFSYSKGKMEEAFRPGGLLEKAAPAKAAKDPAVAALKRDDIDLVVHEFEIPRAQAEKALVENGGDLEKTLRALVNL</sequence>
<dbReference type="Proteomes" id="UP000717328">
    <property type="component" value="Unassembled WGS sequence"/>
</dbReference>
<dbReference type="AlphaFoldDB" id="A0A9P7K490"/>
<evidence type="ECO:0000313" key="3">
    <source>
        <dbReference type="Proteomes" id="UP000717328"/>
    </source>
</evidence>
<dbReference type="EMBL" id="JABCKI010005952">
    <property type="protein sequence ID" value="KAG5636283.1"/>
    <property type="molecule type" value="Genomic_DNA"/>
</dbReference>
<keyword evidence="3" id="KW-1185">Reference proteome</keyword>
<comment type="caution">
    <text evidence="2">The sequence shown here is derived from an EMBL/GenBank/DDBJ whole genome shotgun (WGS) entry which is preliminary data.</text>
</comment>
<dbReference type="Pfam" id="PF19026">
    <property type="entry name" value="UBA_HYPK"/>
    <property type="match status" value="1"/>
</dbReference>
<evidence type="ECO:0000313" key="2">
    <source>
        <dbReference type="EMBL" id="KAG5636283.1"/>
    </source>
</evidence>
<organism evidence="2 3">
    <name type="scientific">Sphagnurus paluster</name>
    <dbReference type="NCBI Taxonomy" id="117069"/>
    <lineage>
        <taxon>Eukaryota</taxon>
        <taxon>Fungi</taxon>
        <taxon>Dikarya</taxon>
        <taxon>Basidiomycota</taxon>
        <taxon>Agaricomycotina</taxon>
        <taxon>Agaricomycetes</taxon>
        <taxon>Agaricomycetidae</taxon>
        <taxon>Agaricales</taxon>
        <taxon>Tricholomatineae</taxon>
        <taxon>Lyophyllaceae</taxon>
        <taxon>Sphagnurus</taxon>
    </lineage>
</organism>
<name>A0A9P7K490_9AGAR</name>
<protein>
    <recommendedName>
        <fullName evidence="1">Nascent polypeptide-associated complex subunit alpha-like UBA domain-containing protein</fullName>
    </recommendedName>
</protein>
<dbReference type="CDD" id="cd14361">
    <property type="entry name" value="UBA_HYPK"/>
    <property type="match status" value="1"/>
</dbReference>